<dbReference type="RefSeq" id="WP_006636732.1">
    <property type="nucleotide sequence ID" value="NZ_CABJEH010000001.1"/>
</dbReference>
<evidence type="ECO:0000313" key="2">
    <source>
        <dbReference type="EMBL" id="ASB90213.1"/>
    </source>
</evidence>
<feature type="domain" description="GIY-YIG" evidence="1">
    <location>
        <begin position="48"/>
        <end position="128"/>
    </location>
</feature>
<sequence length="292" mass="32884">MSGKLIRLFLVDGNPNGLRTVEISNMTIYTTVFPRAKLKTFLQREESKKAGCYILIGNDIKNPEKTKIYIGEGENVGNRLKSHALGDKQKEFWNEVIVFTSKDDYITKTQIQYLESELCRIANESGNVILDNGNRPSKPNLSEVDNAEMKQFLDAINLILSSIGIDVLESKKVVGSTDDEKVQEKIYEFSIKGAKAKMKIEEDKYIVLKGSTAVVENRPSAGNAIIKMRNSLIEDGVVKLMNQNEFYQFEEDFIFKSPSYAAAAISGGEENGRKQWKYIGKSLNQVESEEIE</sequence>
<dbReference type="PROSITE" id="PS50164">
    <property type="entry name" value="GIY_YIG"/>
    <property type="match status" value="1"/>
</dbReference>
<dbReference type="Pfam" id="PF14267">
    <property type="entry name" value="DUF4357"/>
    <property type="match status" value="1"/>
</dbReference>
<dbReference type="Proteomes" id="UP000196877">
    <property type="component" value="Chromosome"/>
</dbReference>
<dbReference type="InterPro" id="IPR025579">
    <property type="entry name" value="DUF4357"/>
</dbReference>
<evidence type="ECO:0000313" key="3">
    <source>
        <dbReference type="Proteomes" id="UP000196877"/>
    </source>
</evidence>
<organism evidence="2 3">
    <name type="scientific">Bacillus sonorensis</name>
    <dbReference type="NCBI Taxonomy" id="119858"/>
    <lineage>
        <taxon>Bacteria</taxon>
        <taxon>Bacillati</taxon>
        <taxon>Bacillota</taxon>
        <taxon>Bacilli</taxon>
        <taxon>Bacillales</taxon>
        <taxon>Bacillaceae</taxon>
        <taxon>Bacillus</taxon>
    </lineage>
</organism>
<name>A0ABM6LLF9_9BACI</name>
<gene>
    <name evidence="2" type="ORF">S101395_03707</name>
</gene>
<proteinExistence type="predicted"/>
<evidence type="ECO:0000259" key="1">
    <source>
        <dbReference type="PROSITE" id="PS50164"/>
    </source>
</evidence>
<keyword evidence="3" id="KW-1185">Reference proteome</keyword>
<accession>A0ABM6LLF9</accession>
<dbReference type="EMBL" id="CP021920">
    <property type="protein sequence ID" value="ASB90213.1"/>
    <property type="molecule type" value="Genomic_DNA"/>
</dbReference>
<dbReference type="CDD" id="cd10447">
    <property type="entry name" value="GIY-YIG_unchar_2"/>
    <property type="match status" value="1"/>
</dbReference>
<protein>
    <recommendedName>
        <fullName evidence="1">GIY-YIG domain-containing protein</fullName>
    </recommendedName>
</protein>
<reference evidence="2 3" key="1">
    <citation type="submission" date="2017-06" db="EMBL/GenBank/DDBJ databases">
        <title>Genome sequence of Bacillus sonorensis strain SRCM101395.</title>
        <authorList>
            <person name="Cho S.H."/>
        </authorList>
    </citation>
    <scope>NUCLEOTIDE SEQUENCE [LARGE SCALE GENOMIC DNA]</scope>
    <source>
        <strain evidence="2 3">SRCM101395</strain>
    </source>
</reference>
<dbReference type="InterPro" id="IPR000305">
    <property type="entry name" value="GIY-YIG_endonuc"/>
</dbReference>